<dbReference type="OrthoDB" id="6611281at2759"/>
<evidence type="ECO:0000313" key="1">
    <source>
        <dbReference type="EMBL" id="GBM74429.1"/>
    </source>
</evidence>
<protein>
    <submittedName>
        <fullName evidence="1">Uncharacterized protein</fullName>
    </submittedName>
</protein>
<sequence>MASPVQKAICVLKFNKCHSVITVQRFRQCYNQEPPNANNICRWHRMFEETGCLCKGKTSGRPHVSVENVERIRCTYERSPWTSTSEGSRELKKATKNGMACSQKEAENETIRNSICAAIETGRLRQMYELRYVYAGKHGG</sequence>
<dbReference type="EMBL" id="BGPR01002496">
    <property type="protein sequence ID" value="GBM74429.1"/>
    <property type="molecule type" value="Genomic_DNA"/>
</dbReference>
<name>A0A4Y2IAX2_ARAVE</name>
<keyword evidence="2" id="KW-1185">Reference proteome</keyword>
<organism evidence="1 2">
    <name type="scientific">Araneus ventricosus</name>
    <name type="common">Orbweaver spider</name>
    <name type="synonym">Epeira ventricosa</name>
    <dbReference type="NCBI Taxonomy" id="182803"/>
    <lineage>
        <taxon>Eukaryota</taxon>
        <taxon>Metazoa</taxon>
        <taxon>Ecdysozoa</taxon>
        <taxon>Arthropoda</taxon>
        <taxon>Chelicerata</taxon>
        <taxon>Arachnida</taxon>
        <taxon>Araneae</taxon>
        <taxon>Araneomorphae</taxon>
        <taxon>Entelegynae</taxon>
        <taxon>Araneoidea</taxon>
        <taxon>Araneidae</taxon>
        <taxon>Araneus</taxon>
    </lineage>
</organism>
<proteinExistence type="predicted"/>
<comment type="caution">
    <text evidence="1">The sequence shown here is derived from an EMBL/GenBank/DDBJ whole genome shotgun (WGS) entry which is preliminary data.</text>
</comment>
<dbReference type="Proteomes" id="UP000499080">
    <property type="component" value="Unassembled WGS sequence"/>
</dbReference>
<dbReference type="AlphaFoldDB" id="A0A4Y2IAX2"/>
<reference evidence="1 2" key="1">
    <citation type="journal article" date="2019" name="Sci. Rep.">
        <title>Orb-weaving spider Araneus ventricosus genome elucidates the spidroin gene catalogue.</title>
        <authorList>
            <person name="Kono N."/>
            <person name="Nakamura H."/>
            <person name="Ohtoshi R."/>
            <person name="Moran D.A.P."/>
            <person name="Shinohara A."/>
            <person name="Yoshida Y."/>
            <person name="Fujiwara M."/>
            <person name="Mori M."/>
            <person name="Tomita M."/>
            <person name="Arakawa K."/>
        </authorList>
    </citation>
    <scope>NUCLEOTIDE SEQUENCE [LARGE SCALE GENOMIC DNA]</scope>
</reference>
<evidence type="ECO:0000313" key="2">
    <source>
        <dbReference type="Proteomes" id="UP000499080"/>
    </source>
</evidence>
<accession>A0A4Y2IAX2</accession>
<gene>
    <name evidence="1" type="ORF">AVEN_39221_1</name>
</gene>